<name>A0ACB9M0A7_BAUVA</name>
<reference evidence="1 2" key="1">
    <citation type="journal article" date="2022" name="DNA Res.">
        <title>Chromosomal-level genome assembly of the orchid tree Bauhinia variegata (Leguminosae; Cercidoideae) supports the allotetraploid origin hypothesis of Bauhinia.</title>
        <authorList>
            <person name="Zhong Y."/>
            <person name="Chen Y."/>
            <person name="Zheng D."/>
            <person name="Pang J."/>
            <person name="Liu Y."/>
            <person name="Luo S."/>
            <person name="Meng S."/>
            <person name="Qian L."/>
            <person name="Wei D."/>
            <person name="Dai S."/>
            <person name="Zhou R."/>
        </authorList>
    </citation>
    <scope>NUCLEOTIDE SEQUENCE [LARGE SCALE GENOMIC DNA]</scope>
    <source>
        <strain evidence="1">BV-YZ2020</strain>
    </source>
</reference>
<protein>
    <submittedName>
        <fullName evidence="1">Uncharacterized protein</fullName>
    </submittedName>
</protein>
<evidence type="ECO:0000313" key="1">
    <source>
        <dbReference type="EMBL" id="KAI4316625.1"/>
    </source>
</evidence>
<gene>
    <name evidence="1" type="ORF">L6164_024589</name>
</gene>
<evidence type="ECO:0000313" key="2">
    <source>
        <dbReference type="Proteomes" id="UP000828941"/>
    </source>
</evidence>
<sequence>MFAQQSDLNDCQVESDEDKSDSSLYMNRDYVLPRISEEHESIDESSTKGSSLRVHVGSSYDGFADKDSGKYVTARSSTISFDTAPSSKVGSNFDSGVCRPMGIDMVEQGDMPLARCSTTQDSMSHQILSPANRPPADLRSNSFDGRHNFPNVEKNQVLNKEFGAPSMRSSNGRISNILASSKISLMSPIASAKMQIVWCCDGDPAAALDIVSASRQLWVGHVGPDMSESHIRNIIDAVKARDYLHGSFPCHVKFMDIRFGTRGVMNSVAIGSSSHIYVGNISCQWAKDEIIHESRKAIHKGPVMVTDLSGERALLMEFETSEEAASVMLHLRQIRKERSNYHQSFVPGSSNIETGPAHTDSVQPVSTHSHLDLSGTNAGNLSSSFAGSPHAQTLSGSPADSIRMRISQLSSLLASLRIKYNINQI</sequence>
<proteinExistence type="predicted"/>
<organism evidence="1 2">
    <name type="scientific">Bauhinia variegata</name>
    <name type="common">Purple orchid tree</name>
    <name type="synonym">Phanera variegata</name>
    <dbReference type="NCBI Taxonomy" id="167791"/>
    <lineage>
        <taxon>Eukaryota</taxon>
        <taxon>Viridiplantae</taxon>
        <taxon>Streptophyta</taxon>
        <taxon>Embryophyta</taxon>
        <taxon>Tracheophyta</taxon>
        <taxon>Spermatophyta</taxon>
        <taxon>Magnoliopsida</taxon>
        <taxon>eudicotyledons</taxon>
        <taxon>Gunneridae</taxon>
        <taxon>Pentapetalae</taxon>
        <taxon>rosids</taxon>
        <taxon>fabids</taxon>
        <taxon>Fabales</taxon>
        <taxon>Fabaceae</taxon>
        <taxon>Cercidoideae</taxon>
        <taxon>Cercideae</taxon>
        <taxon>Bauhiniinae</taxon>
        <taxon>Bauhinia</taxon>
    </lineage>
</organism>
<accession>A0ACB9M0A7</accession>
<keyword evidence="2" id="KW-1185">Reference proteome</keyword>
<dbReference type="Proteomes" id="UP000828941">
    <property type="component" value="Chromosome 10"/>
</dbReference>
<comment type="caution">
    <text evidence="1">The sequence shown here is derived from an EMBL/GenBank/DDBJ whole genome shotgun (WGS) entry which is preliminary data.</text>
</comment>
<dbReference type="EMBL" id="CM039435">
    <property type="protein sequence ID" value="KAI4316625.1"/>
    <property type="molecule type" value="Genomic_DNA"/>
</dbReference>